<sequence length="42" mass="4398">MHKKSQSGGMRAGWRADDVGTSLTKIGAQLVGQSGHQAFAAR</sequence>
<dbReference type="Proteomes" id="UP000215256">
    <property type="component" value="Plasmid unnamed1"/>
</dbReference>
<keyword evidence="1" id="KW-0614">Plasmid</keyword>
<dbReference type="KEGG" id="och:CES85_3641"/>
<proteinExistence type="predicted"/>
<evidence type="ECO:0000313" key="2">
    <source>
        <dbReference type="Proteomes" id="UP000215256"/>
    </source>
</evidence>
<protein>
    <submittedName>
        <fullName evidence="1">Uncharacterized protein</fullName>
    </submittedName>
</protein>
<accession>A0A248UPG4</accession>
<evidence type="ECO:0000313" key="1">
    <source>
        <dbReference type="EMBL" id="ASV88492.1"/>
    </source>
</evidence>
<organism evidence="1 2">
    <name type="scientific">Ochrobactrum quorumnocens</name>
    <dbReference type="NCBI Taxonomy" id="271865"/>
    <lineage>
        <taxon>Bacteria</taxon>
        <taxon>Pseudomonadati</taxon>
        <taxon>Pseudomonadota</taxon>
        <taxon>Alphaproteobacteria</taxon>
        <taxon>Hyphomicrobiales</taxon>
        <taxon>Brucellaceae</taxon>
        <taxon>Brucella/Ochrobactrum group</taxon>
        <taxon>Ochrobactrum</taxon>
    </lineage>
</organism>
<dbReference type="EMBL" id="CP022605">
    <property type="protein sequence ID" value="ASV88492.1"/>
    <property type="molecule type" value="Genomic_DNA"/>
</dbReference>
<geneLocation type="plasmid" evidence="1 2">
    <name>unnamed1</name>
</geneLocation>
<reference evidence="1 2" key="1">
    <citation type="submission" date="2017-07" db="EMBL/GenBank/DDBJ databases">
        <title>Phylogenetic study on the rhizospheric bacterium Ochrobactrum sp. A44.</title>
        <authorList>
            <person name="Krzyzanowska D.M."/>
            <person name="Ossowicki A."/>
            <person name="Rajewska M."/>
            <person name="Maciag T."/>
            <person name="Kaczynski Z."/>
            <person name="Czerwicka M."/>
            <person name="Jafra S."/>
        </authorList>
    </citation>
    <scope>NUCLEOTIDE SEQUENCE [LARGE SCALE GENOMIC DNA]</scope>
    <source>
        <strain evidence="1 2">A44</strain>
        <plasmid evidence="1 2">unnamed1</plasmid>
    </source>
</reference>
<name>A0A248UPG4_9HYPH</name>
<gene>
    <name evidence="1" type="ORF">CES85_3641</name>
</gene>
<dbReference type="AlphaFoldDB" id="A0A248UPG4"/>